<keyword evidence="2" id="KW-1185">Reference proteome</keyword>
<feature type="non-terminal residue" evidence="1">
    <location>
        <position position="1"/>
    </location>
</feature>
<comment type="caution">
    <text evidence="1">The sequence shown here is derived from an EMBL/GenBank/DDBJ whole genome shotgun (WGS) entry which is preliminary data.</text>
</comment>
<dbReference type="Proteomes" id="UP000326458">
    <property type="component" value="Unassembled WGS sequence"/>
</dbReference>
<gene>
    <name evidence="1" type="ORF">FD754_009661</name>
</gene>
<dbReference type="EMBL" id="VCEA01000001">
    <property type="protein sequence ID" value="KAB0365505.1"/>
    <property type="molecule type" value="Genomic_DNA"/>
</dbReference>
<organism evidence="1 2">
    <name type="scientific">Muntiacus muntjak</name>
    <name type="common">Barking deer</name>
    <name type="synonym">Indian muntjac</name>
    <dbReference type="NCBI Taxonomy" id="9888"/>
    <lineage>
        <taxon>Eukaryota</taxon>
        <taxon>Metazoa</taxon>
        <taxon>Chordata</taxon>
        <taxon>Craniata</taxon>
        <taxon>Vertebrata</taxon>
        <taxon>Euteleostomi</taxon>
        <taxon>Mammalia</taxon>
        <taxon>Eutheria</taxon>
        <taxon>Laurasiatheria</taxon>
        <taxon>Artiodactyla</taxon>
        <taxon>Ruminantia</taxon>
        <taxon>Pecora</taxon>
        <taxon>Cervidae</taxon>
        <taxon>Muntiacinae</taxon>
        <taxon>Muntiacus</taxon>
    </lineage>
</organism>
<evidence type="ECO:0000313" key="1">
    <source>
        <dbReference type="EMBL" id="KAB0365505.1"/>
    </source>
</evidence>
<protein>
    <submittedName>
        <fullName evidence="1">Uncharacterized protein</fullName>
    </submittedName>
</protein>
<reference evidence="1 2" key="1">
    <citation type="submission" date="2019-06" db="EMBL/GenBank/DDBJ databases">
        <title>Discovery of a novel chromosome fission-fusion reversal in muntjac.</title>
        <authorList>
            <person name="Mudd A.B."/>
            <person name="Bredeson J.V."/>
            <person name="Baum R."/>
            <person name="Hockemeyer D."/>
            <person name="Rokhsar D.S."/>
        </authorList>
    </citation>
    <scope>NUCLEOTIDE SEQUENCE [LARGE SCALE GENOMIC DNA]</scope>
    <source>
        <strain evidence="1">UTSW_UCB_Mm</strain>
        <tissue evidence="1">Fibroblast cell line</tissue>
    </source>
</reference>
<evidence type="ECO:0000313" key="2">
    <source>
        <dbReference type="Proteomes" id="UP000326458"/>
    </source>
</evidence>
<feature type="non-terminal residue" evidence="1">
    <location>
        <position position="52"/>
    </location>
</feature>
<dbReference type="AlphaFoldDB" id="A0A5N3WXJ9"/>
<accession>A0A5N3WXJ9</accession>
<name>A0A5N3WXJ9_MUNMU</name>
<proteinExistence type="predicted"/>
<sequence>EDTVQFGHEGKCTVLFDKEIGFHRSMDWIQFSSEEELHNILLQENHATDGVK</sequence>